<evidence type="ECO:0000259" key="5">
    <source>
        <dbReference type="PROSITE" id="PS50026"/>
    </source>
</evidence>
<gene>
    <name evidence="6" type="ORF">NP493_9086g00002</name>
</gene>
<dbReference type="PANTHER" id="PTHR24034">
    <property type="entry name" value="EGF-LIKE DOMAIN-CONTAINING PROTEIN"/>
    <property type="match status" value="1"/>
</dbReference>
<dbReference type="InterPro" id="IPR050751">
    <property type="entry name" value="ECM_structural_protein"/>
</dbReference>
<dbReference type="EMBL" id="JAODUO010009067">
    <property type="protein sequence ID" value="KAK2138037.1"/>
    <property type="molecule type" value="Genomic_DNA"/>
</dbReference>
<dbReference type="InterPro" id="IPR018097">
    <property type="entry name" value="EGF_Ca-bd_CS"/>
</dbReference>
<organism evidence="6 7">
    <name type="scientific">Ridgeia piscesae</name>
    <name type="common">Tubeworm</name>
    <dbReference type="NCBI Taxonomy" id="27915"/>
    <lineage>
        <taxon>Eukaryota</taxon>
        <taxon>Metazoa</taxon>
        <taxon>Spiralia</taxon>
        <taxon>Lophotrochozoa</taxon>
        <taxon>Annelida</taxon>
        <taxon>Polychaeta</taxon>
        <taxon>Sedentaria</taxon>
        <taxon>Canalipalpata</taxon>
        <taxon>Sabellida</taxon>
        <taxon>Siboglinidae</taxon>
        <taxon>Ridgeia</taxon>
    </lineage>
</organism>
<protein>
    <recommendedName>
        <fullName evidence="5">EGF-like domain-containing protein</fullName>
    </recommendedName>
</protein>
<dbReference type="PROSITE" id="PS01186">
    <property type="entry name" value="EGF_2"/>
    <property type="match status" value="1"/>
</dbReference>
<dbReference type="SMART" id="SM00179">
    <property type="entry name" value="EGF_CA"/>
    <property type="match status" value="2"/>
</dbReference>
<evidence type="ECO:0000256" key="3">
    <source>
        <dbReference type="ARBA" id="ARBA00023157"/>
    </source>
</evidence>
<dbReference type="PROSITE" id="PS00010">
    <property type="entry name" value="ASX_HYDROXYL"/>
    <property type="match status" value="1"/>
</dbReference>
<dbReference type="PANTHER" id="PTHR24034:SF205">
    <property type="entry name" value="NIDOGEN"/>
    <property type="match status" value="1"/>
</dbReference>
<keyword evidence="3 4" id="KW-1015">Disulfide bond</keyword>
<reference evidence="6" key="1">
    <citation type="journal article" date="2023" name="Mol. Biol. Evol.">
        <title>Third-Generation Sequencing Reveals the Adaptive Role of the Epigenome in Three Deep-Sea Polychaetes.</title>
        <authorList>
            <person name="Perez M."/>
            <person name="Aroh O."/>
            <person name="Sun Y."/>
            <person name="Lan Y."/>
            <person name="Juniper S.K."/>
            <person name="Young C.R."/>
            <person name="Angers B."/>
            <person name="Qian P.Y."/>
        </authorList>
    </citation>
    <scope>NUCLEOTIDE SEQUENCE</scope>
    <source>
        <strain evidence="6">R07B-5</strain>
    </source>
</reference>
<feature type="domain" description="EGF-like" evidence="5">
    <location>
        <begin position="90"/>
        <end position="129"/>
    </location>
</feature>
<evidence type="ECO:0000313" key="7">
    <source>
        <dbReference type="Proteomes" id="UP001209878"/>
    </source>
</evidence>
<evidence type="ECO:0000256" key="1">
    <source>
        <dbReference type="ARBA" id="ARBA00022536"/>
    </source>
</evidence>
<feature type="disulfide bond" evidence="4">
    <location>
        <begin position="94"/>
        <end position="104"/>
    </location>
</feature>
<dbReference type="Pfam" id="PF12662">
    <property type="entry name" value="cEGF"/>
    <property type="match status" value="1"/>
</dbReference>
<proteinExistence type="predicted"/>
<dbReference type="InterPro" id="IPR026823">
    <property type="entry name" value="cEGF"/>
</dbReference>
<comment type="caution">
    <text evidence="6">The sequence shown here is derived from an EMBL/GenBank/DDBJ whole genome shotgun (WGS) entry which is preliminary data.</text>
</comment>
<dbReference type="CDD" id="cd00054">
    <property type="entry name" value="EGF_CA"/>
    <property type="match status" value="1"/>
</dbReference>
<evidence type="ECO:0000313" key="6">
    <source>
        <dbReference type="EMBL" id="KAK2138037.1"/>
    </source>
</evidence>
<evidence type="ECO:0000256" key="4">
    <source>
        <dbReference type="PROSITE-ProRule" id="PRU00076"/>
    </source>
</evidence>
<dbReference type="PROSITE" id="PS01187">
    <property type="entry name" value="EGF_CA"/>
    <property type="match status" value="1"/>
</dbReference>
<name>A0AAD9MJ24_RIDPI</name>
<dbReference type="AlphaFoldDB" id="A0AAD9MJ24"/>
<keyword evidence="1 4" id="KW-0245">EGF-like domain</keyword>
<dbReference type="SUPFAM" id="SSF57184">
    <property type="entry name" value="Growth factor receptor domain"/>
    <property type="match status" value="1"/>
</dbReference>
<dbReference type="Gene3D" id="2.10.25.10">
    <property type="entry name" value="Laminin"/>
    <property type="match status" value="2"/>
</dbReference>
<dbReference type="GO" id="GO:0005509">
    <property type="term" value="F:calcium ion binding"/>
    <property type="evidence" value="ECO:0007669"/>
    <property type="project" value="InterPro"/>
</dbReference>
<dbReference type="InterPro" id="IPR001881">
    <property type="entry name" value="EGF-like_Ca-bd_dom"/>
</dbReference>
<sequence length="297" mass="34315">MYLEQSSAAFNALPEVSHHSTFWEPSSLNSVILDRWRSIRVICPKRQHFYEGLLFVEPAPGRETSSALHQRRQSVRCPTGYHFLNGKCIDINECEMENRCQHECTNLPGSYRCTCPDGYRLSDNKRTCEDINECKELEIRCGPDKMCFNRRGDFKCVDVTCPKDYERDPETGHCRLPCSKSKVPCPPGSKYADVIEYHAVSLPAGIPAYQDLIRLIAYNQYGVAMPKTMFSIIENDRSVPFSIHTKEGRGIVFTLTPLKEKEQYKIKVHAKSYDRRRRNVQYKTTFIIFISVSLFPY</sequence>
<dbReference type="Proteomes" id="UP001209878">
    <property type="component" value="Unassembled WGS sequence"/>
</dbReference>
<dbReference type="FunFam" id="2.10.25.10:FF:000385">
    <property type="entry name" value="Hemicentin 1"/>
    <property type="match status" value="1"/>
</dbReference>
<keyword evidence="2" id="KW-0677">Repeat</keyword>
<comment type="caution">
    <text evidence="4">Lacks conserved residue(s) required for the propagation of feature annotation.</text>
</comment>
<dbReference type="PROSITE" id="PS50026">
    <property type="entry name" value="EGF_3"/>
    <property type="match status" value="1"/>
</dbReference>
<keyword evidence="7" id="KW-1185">Reference proteome</keyword>
<dbReference type="InterPro" id="IPR000742">
    <property type="entry name" value="EGF"/>
</dbReference>
<evidence type="ECO:0000256" key="2">
    <source>
        <dbReference type="ARBA" id="ARBA00022737"/>
    </source>
</evidence>
<accession>A0AAD9MJ24</accession>
<dbReference type="InterPro" id="IPR009030">
    <property type="entry name" value="Growth_fac_rcpt_cys_sf"/>
</dbReference>
<dbReference type="SMART" id="SM00181">
    <property type="entry name" value="EGF"/>
    <property type="match status" value="2"/>
</dbReference>
<dbReference type="FunFam" id="2.10.25.10:FF:000352">
    <property type="entry name" value="Hemicentin 1"/>
    <property type="match status" value="1"/>
</dbReference>
<dbReference type="InterPro" id="IPR000152">
    <property type="entry name" value="EGF-type_Asp/Asn_hydroxyl_site"/>
</dbReference>